<dbReference type="GeneTree" id="ENSGT01010000228650"/>
<dbReference type="Gene3D" id="6.10.140.140">
    <property type="match status" value="1"/>
</dbReference>
<dbReference type="SUPFAM" id="SSF109640">
    <property type="entry name" value="KRAB domain (Kruppel-associated box)"/>
    <property type="match status" value="1"/>
</dbReference>
<evidence type="ECO:0000313" key="5">
    <source>
        <dbReference type="Proteomes" id="UP000694569"/>
    </source>
</evidence>
<reference evidence="4" key="1">
    <citation type="submission" date="2025-08" db="UniProtKB">
        <authorList>
            <consortium name="Ensembl"/>
        </authorList>
    </citation>
    <scope>IDENTIFICATION</scope>
</reference>
<dbReference type="Proteomes" id="UP000694569">
    <property type="component" value="Unplaced"/>
</dbReference>
<feature type="region of interest" description="Disordered" evidence="1">
    <location>
        <begin position="386"/>
        <end position="442"/>
    </location>
</feature>
<dbReference type="GO" id="GO:0005634">
    <property type="term" value="C:nucleus"/>
    <property type="evidence" value="ECO:0007669"/>
    <property type="project" value="TreeGrafter"/>
</dbReference>
<feature type="domain" description="Myb/SANT-like DNA-binding" evidence="3">
    <location>
        <begin position="148"/>
        <end position="223"/>
    </location>
</feature>
<sequence>MNPDTAKDPLSQRILDLTLEMIYLLTGDGPMVVKIHEMVSDSSRHQVSEGHCKSQSFKTEPPPHSGIHEQNHEKILELSNQIIHLLTGEVPIRCEDVAVYLSMEEWEYVERHKELYEDAMMEDHQPVTTSGKSKSKAAQGDISVGRKRCPYFTFEENAVLVEKVCSYHDFIFGVAAKKTSLDRKSLMWANVTDAVNAVGGNGRTVEVIKKRYFDIKRQVKRKIVRAAKSALNTGGEPAEEADLSDYERELYEFLGPDAFDGIKGVIYSDAPPSSGATAEQPQEQADLPPPPTLMEHFSSLVPDFPTILDEVEAGPSHQYPGAAESPGYTTAMSPLDEKPDILIRVVDIPAETTAAAPSGPTSEPTHSPAQDSLDTPLVEVTEDIQQGATPSPEKEQGNFQQGATPSLEKEQGNFQQGATPSPEKEQGNFQQGATPSPEKEQGNFRHHIQLQAEMVLLLREMNAKLDTLLTQHLPEIHSFNSQLLETIQIIGAGMLCTSPERLFPSWRARHAQRDER</sequence>
<proteinExistence type="predicted"/>
<dbReference type="Pfam" id="PF13873">
    <property type="entry name" value="Myb_DNA-bind_5"/>
    <property type="match status" value="1"/>
</dbReference>
<feature type="domain" description="KRAB" evidence="2">
    <location>
        <begin position="94"/>
        <end position="128"/>
    </location>
</feature>
<feature type="compositionally biased region" description="Polar residues" evidence="1">
    <location>
        <begin position="274"/>
        <end position="283"/>
    </location>
</feature>
<keyword evidence="5" id="KW-1185">Reference proteome</keyword>
<name>A0A8C5Q0C5_9ANUR</name>
<dbReference type="OrthoDB" id="9892686at2759"/>
<reference evidence="4" key="2">
    <citation type="submission" date="2025-09" db="UniProtKB">
        <authorList>
            <consortium name="Ensembl"/>
        </authorList>
    </citation>
    <scope>IDENTIFICATION</scope>
</reference>
<feature type="compositionally biased region" description="Polar residues" evidence="1">
    <location>
        <begin position="359"/>
        <end position="372"/>
    </location>
</feature>
<evidence type="ECO:0000313" key="4">
    <source>
        <dbReference type="Ensembl" id="ENSLLEP00000029800.1"/>
    </source>
</evidence>
<protein>
    <recommendedName>
        <fullName evidence="6">Nuclear apoptosis-inducing factor 1</fullName>
    </recommendedName>
</protein>
<evidence type="ECO:0000259" key="3">
    <source>
        <dbReference type="Pfam" id="PF13873"/>
    </source>
</evidence>
<feature type="region of interest" description="Disordered" evidence="1">
    <location>
        <begin position="312"/>
        <end position="334"/>
    </location>
</feature>
<accession>A0A8C5Q0C5</accession>
<feature type="region of interest" description="Disordered" evidence="1">
    <location>
        <begin position="353"/>
        <end position="372"/>
    </location>
</feature>
<dbReference type="InterPro" id="IPR036051">
    <property type="entry name" value="KRAB_dom_sf"/>
</dbReference>
<dbReference type="AlphaFoldDB" id="A0A8C5Q0C5"/>
<dbReference type="Ensembl" id="ENSLLET00000030954.1">
    <property type="protein sequence ID" value="ENSLLEP00000029800.1"/>
    <property type="gene ID" value="ENSLLEG00000018899.1"/>
</dbReference>
<dbReference type="InterPro" id="IPR028002">
    <property type="entry name" value="Myb_DNA-bind_5"/>
</dbReference>
<dbReference type="PANTHER" id="PTHR23098">
    <property type="entry name" value="AGAP001331-PA-RELATED"/>
    <property type="match status" value="1"/>
</dbReference>
<evidence type="ECO:0000256" key="1">
    <source>
        <dbReference type="SAM" id="MobiDB-lite"/>
    </source>
</evidence>
<dbReference type="CDD" id="cd07765">
    <property type="entry name" value="KRAB_A-box"/>
    <property type="match status" value="1"/>
</dbReference>
<evidence type="ECO:0000259" key="2">
    <source>
        <dbReference type="Pfam" id="PF01352"/>
    </source>
</evidence>
<dbReference type="PANTHER" id="PTHR23098:SF16">
    <property type="entry name" value="REGULATORY PROTEIN ZESTE"/>
    <property type="match status" value="1"/>
</dbReference>
<dbReference type="GO" id="GO:0006355">
    <property type="term" value="P:regulation of DNA-templated transcription"/>
    <property type="evidence" value="ECO:0007669"/>
    <property type="project" value="InterPro"/>
</dbReference>
<dbReference type="Pfam" id="PF01352">
    <property type="entry name" value="KRAB"/>
    <property type="match status" value="1"/>
</dbReference>
<organism evidence="4 5">
    <name type="scientific">Leptobrachium leishanense</name>
    <name type="common">Leishan spiny toad</name>
    <dbReference type="NCBI Taxonomy" id="445787"/>
    <lineage>
        <taxon>Eukaryota</taxon>
        <taxon>Metazoa</taxon>
        <taxon>Chordata</taxon>
        <taxon>Craniata</taxon>
        <taxon>Vertebrata</taxon>
        <taxon>Euteleostomi</taxon>
        <taxon>Amphibia</taxon>
        <taxon>Batrachia</taxon>
        <taxon>Anura</taxon>
        <taxon>Pelobatoidea</taxon>
        <taxon>Megophryidae</taxon>
        <taxon>Leptobrachium</taxon>
    </lineage>
</organism>
<dbReference type="InterPro" id="IPR001909">
    <property type="entry name" value="KRAB"/>
</dbReference>
<evidence type="ECO:0008006" key="6">
    <source>
        <dbReference type="Google" id="ProtNLM"/>
    </source>
</evidence>
<feature type="region of interest" description="Disordered" evidence="1">
    <location>
        <begin position="270"/>
        <end position="297"/>
    </location>
</feature>